<accession>A0AC60Q059</accession>
<keyword evidence="2" id="KW-1185">Reference proteome</keyword>
<protein>
    <submittedName>
        <fullName evidence="1">Uncharacterized protein</fullName>
    </submittedName>
</protein>
<organism evidence="1 2">
    <name type="scientific">Ixodes persulcatus</name>
    <name type="common">Taiga tick</name>
    <dbReference type="NCBI Taxonomy" id="34615"/>
    <lineage>
        <taxon>Eukaryota</taxon>
        <taxon>Metazoa</taxon>
        <taxon>Ecdysozoa</taxon>
        <taxon>Arthropoda</taxon>
        <taxon>Chelicerata</taxon>
        <taxon>Arachnida</taxon>
        <taxon>Acari</taxon>
        <taxon>Parasitiformes</taxon>
        <taxon>Ixodida</taxon>
        <taxon>Ixodoidea</taxon>
        <taxon>Ixodidae</taxon>
        <taxon>Ixodinae</taxon>
        <taxon>Ixodes</taxon>
    </lineage>
</organism>
<dbReference type="Proteomes" id="UP000805193">
    <property type="component" value="Unassembled WGS sequence"/>
</dbReference>
<comment type="caution">
    <text evidence="1">The sequence shown here is derived from an EMBL/GenBank/DDBJ whole genome shotgun (WGS) entry which is preliminary data.</text>
</comment>
<sequence>AVDLGGSIFLHTFGAYFGLAVTFVLNKKEYREHSKEGSAYHSDVFAMIGTLFLWLFWPSFNAALAYGDARHRAVINTFMCLLACTVHIQNSTIAGGVAMGATADMMVHPYGAFIIGSVAGALSVFGYKFITSERSGRHALFQPIQRREKIACPVGRAERRRELKVT</sequence>
<reference evidence="1 2" key="1">
    <citation type="journal article" date="2020" name="Cell">
        <title>Large-Scale Comparative Analyses of Tick Genomes Elucidate Their Genetic Diversity and Vector Capacities.</title>
        <authorList>
            <consortium name="Tick Genome and Microbiome Consortium (TIGMIC)"/>
            <person name="Jia N."/>
            <person name="Wang J."/>
            <person name="Shi W."/>
            <person name="Du L."/>
            <person name="Sun Y."/>
            <person name="Zhan W."/>
            <person name="Jiang J.F."/>
            <person name="Wang Q."/>
            <person name="Zhang B."/>
            <person name="Ji P."/>
            <person name="Bell-Sakyi L."/>
            <person name="Cui X.M."/>
            <person name="Yuan T.T."/>
            <person name="Jiang B.G."/>
            <person name="Yang W.F."/>
            <person name="Lam T.T."/>
            <person name="Chang Q.C."/>
            <person name="Ding S.J."/>
            <person name="Wang X.J."/>
            <person name="Zhu J.G."/>
            <person name="Ruan X.D."/>
            <person name="Zhao L."/>
            <person name="Wei J.T."/>
            <person name="Ye R.Z."/>
            <person name="Que T.C."/>
            <person name="Du C.H."/>
            <person name="Zhou Y.H."/>
            <person name="Cheng J.X."/>
            <person name="Dai P.F."/>
            <person name="Guo W.B."/>
            <person name="Han X.H."/>
            <person name="Huang E.J."/>
            <person name="Li L.F."/>
            <person name="Wei W."/>
            <person name="Gao Y.C."/>
            <person name="Liu J.Z."/>
            <person name="Shao H.Z."/>
            <person name="Wang X."/>
            <person name="Wang C.C."/>
            <person name="Yang T.C."/>
            <person name="Huo Q.B."/>
            <person name="Li W."/>
            <person name="Chen H.Y."/>
            <person name="Chen S.E."/>
            <person name="Zhou L.G."/>
            <person name="Ni X.B."/>
            <person name="Tian J.H."/>
            <person name="Sheng Y."/>
            <person name="Liu T."/>
            <person name="Pan Y.S."/>
            <person name="Xia L.Y."/>
            <person name="Li J."/>
            <person name="Zhao F."/>
            <person name="Cao W.C."/>
        </authorList>
    </citation>
    <scope>NUCLEOTIDE SEQUENCE [LARGE SCALE GENOMIC DNA]</scope>
    <source>
        <strain evidence="1">Iper-2018</strain>
    </source>
</reference>
<feature type="non-terminal residue" evidence="1">
    <location>
        <position position="1"/>
    </location>
</feature>
<gene>
    <name evidence="1" type="ORF">HPB47_025994</name>
</gene>
<dbReference type="EMBL" id="JABSTQ010009672">
    <property type="protein sequence ID" value="KAG0426927.1"/>
    <property type="molecule type" value="Genomic_DNA"/>
</dbReference>
<name>A0AC60Q059_IXOPE</name>
<evidence type="ECO:0000313" key="2">
    <source>
        <dbReference type="Proteomes" id="UP000805193"/>
    </source>
</evidence>
<evidence type="ECO:0000313" key="1">
    <source>
        <dbReference type="EMBL" id="KAG0426927.1"/>
    </source>
</evidence>
<proteinExistence type="predicted"/>